<name>A0A3C1KJP3_9GAMM</name>
<dbReference type="STRING" id="1121937.GCA_000423125_03080"/>
<keyword evidence="1" id="KW-0808">Transferase</keyword>
<dbReference type="Gene3D" id="1.10.510.10">
    <property type="entry name" value="Transferase(Phosphotransferase) domain 1"/>
    <property type="match status" value="1"/>
</dbReference>
<dbReference type="CDD" id="cd14014">
    <property type="entry name" value="STKc_PknB_like"/>
    <property type="match status" value="1"/>
</dbReference>
<evidence type="ECO:0000256" key="4">
    <source>
        <dbReference type="ARBA" id="ARBA00022840"/>
    </source>
</evidence>
<feature type="non-terminal residue" evidence="6">
    <location>
        <position position="280"/>
    </location>
</feature>
<dbReference type="PROSITE" id="PS50011">
    <property type="entry name" value="PROTEIN_KINASE_DOM"/>
    <property type="match status" value="1"/>
</dbReference>
<dbReference type="PANTHER" id="PTHR43289">
    <property type="entry name" value="MITOGEN-ACTIVATED PROTEIN KINASE KINASE KINASE 20-RELATED"/>
    <property type="match status" value="1"/>
</dbReference>
<evidence type="ECO:0000259" key="5">
    <source>
        <dbReference type="PROSITE" id="PS50011"/>
    </source>
</evidence>
<reference evidence="6 7" key="1">
    <citation type="journal article" date="2018" name="Nat. Biotechnol.">
        <title>A standardized bacterial taxonomy based on genome phylogeny substantially revises the tree of life.</title>
        <authorList>
            <person name="Parks D.H."/>
            <person name="Chuvochina M."/>
            <person name="Waite D.W."/>
            <person name="Rinke C."/>
            <person name="Skarshewski A."/>
            <person name="Chaumeil P.A."/>
            <person name="Hugenholtz P."/>
        </authorList>
    </citation>
    <scope>NUCLEOTIDE SEQUENCE [LARGE SCALE GENOMIC DNA]</scope>
    <source>
        <strain evidence="6">UBA9158</strain>
    </source>
</reference>
<organism evidence="6 7">
    <name type="scientific">Haliea salexigens</name>
    <dbReference type="NCBI Taxonomy" id="287487"/>
    <lineage>
        <taxon>Bacteria</taxon>
        <taxon>Pseudomonadati</taxon>
        <taxon>Pseudomonadota</taxon>
        <taxon>Gammaproteobacteria</taxon>
        <taxon>Cellvibrionales</taxon>
        <taxon>Halieaceae</taxon>
        <taxon>Haliea</taxon>
    </lineage>
</organism>
<evidence type="ECO:0000256" key="1">
    <source>
        <dbReference type="ARBA" id="ARBA00022679"/>
    </source>
</evidence>
<dbReference type="InterPro" id="IPR008271">
    <property type="entry name" value="Ser/Thr_kinase_AS"/>
</dbReference>
<protein>
    <recommendedName>
        <fullName evidence="5">Protein kinase domain-containing protein</fullName>
    </recommendedName>
</protein>
<accession>A0A3C1KJP3</accession>
<keyword evidence="2" id="KW-0547">Nucleotide-binding</keyword>
<evidence type="ECO:0000313" key="7">
    <source>
        <dbReference type="Proteomes" id="UP000259273"/>
    </source>
</evidence>
<evidence type="ECO:0000256" key="3">
    <source>
        <dbReference type="ARBA" id="ARBA00022777"/>
    </source>
</evidence>
<dbReference type="EMBL" id="DMND01000045">
    <property type="protein sequence ID" value="HAN26584.1"/>
    <property type="molecule type" value="Genomic_DNA"/>
</dbReference>
<evidence type="ECO:0000313" key="6">
    <source>
        <dbReference type="EMBL" id="HAN26584.1"/>
    </source>
</evidence>
<dbReference type="SUPFAM" id="SSF56112">
    <property type="entry name" value="Protein kinase-like (PK-like)"/>
    <property type="match status" value="1"/>
</dbReference>
<dbReference type="GO" id="GO:0004674">
    <property type="term" value="F:protein serine/threonine kinase activity"/>
    <property type="evidence" value="ECO:0007669"/>
    <property type="project" value="TreeGrafter"/>
</dbReference>
<dbReference type="InterPro" id="IPR011009">
    <property type="entry name" value="Kinase-like_dom_sf"/>
</dbReference>
<feature type="domain" description="Protein kinase" evidence="5">
    <location>
        <begin position="10"/>
        <end position="263"/>
    </location>
</feature>
<dbReference type="Pfam" id="PF00069">
    <property type="entry name" value="Pkinase"/>
    <property type="match status" value="1"/>
</dbReference>
<evidence type="ECO:0000256" key="2">
    <source>
        <dbReference type="ARBA" id="ARBA00022741"/>
    </source>
</evidence>
<dbReference type="SMART" id="SM00220">
    <property type="entry name" value="S_TKc"/>
    <property type="match status" value="1"/>
</dbReference>
<gene>
    <name evidence="6" type="ORF">DCP75_02445</name>
</gene>
<dbReference type="InterPro" id="IPR000719">
    <property type="entry name" value="Prot_kinase_dom"/>
</dbReference>
<dbReference type="GO" id="GO:0005524">
    <property type="term" value="F:ATP binding"/>
    <property type="evidence" value="ECO:0007669"/>
    <property type="project" value="UniProtKB-KW"/>
</dbReference>
<keyword evidence="3" id="KW-0418">Kinase</keyword>
<sequence>MRGADRIGPYRILRLIRRGGQGSVFLGVDERLGRRIVAKIHALPAEPARSRKVLREAQAVAALDSSRVVKMHDVIVGDTHLAMIMEYVPGCDLEELLTERELSLASILIVASDVAAAIAAGRQRGIVHGDIKPGNVLVTAEGRVKLTDFGLAAEQGSVATARGSLSCISPEQLLGKPQDVRSDLFALGCLLYRLVAGRHPFQGRHGLDADALLRGAAPPLPAALPDGASLPSGMAPLVASLLAANPEDRPSNTHAVRRQLQAMAAAQPRQLRSPLRDEAE</sequence>
<dbReference type="PANTHER" id="PTHR43289:SF6">
    <property type="entry name" value="SERINE_THREONINE-PROTEIN KINASE NEKL-3"/>
    <property type="match status" value="1"/>
</dbReference>
<keyword evidence="4" id="KW-0067">ATP-binding</keyword>
<proteinExistence type="predicted"/>
<dbReference type="Proteomes" id="UP000259273">
    <property type="component" value="Unassembled WGS sequence"/>
</dbReference>
<comment type="caution">
    <text evidence="6">The sequence shown here is derived from an EMBL/GenBank/DDBJ whole genome shotgun (WGS) entry which is preliminary data.</text>
</comment>
<dbReference type="AlphaFoldDB" id="A0A3C1KJP3"/>
<dbReference type="PROSITE" id="PS00108">
    <property type="entry name" value="PROTEIN_KINASE_ST"/>
    <property type="match status" value="1"/>
</dbReference>